<organism evidence="1 2">
    <name type="scientific">Corallococcus macrosporus DSM 14697</name>
    <dbReference type="NCBI Taxonomy" id="1189310"/>
    <lineage>
        <taxon>Bacteria</taxon>
        <taxon>Pseudomonadati</taxon>
        <taxon>Myxococcota</taxon>
        <taxon>Myxococcia</taxon>
        <taxon>Myxococcales</taxon>
        <taxon>Cystobacterineae</taxon>
        <taxon>Myxococcaceae</taxon>
        <taxon>Corallococcus</taxon>
    </lineage>
</organism>
<evidence type="ECO:0000313" key="1">
    <source>
        <dbReference type="EMBL" id="ATB47813.1"/>
    </source>
</evidence>
<sequence length="119" mass="12725">MARHATRARGTPGGRHYAERDAELSAALSEGQDFRASVEHALRTVWRRVEVATPADGAAVAVFRAAFPSLPAPPGPRDPFISVGELADRVRTRPICPMCRDATCVAPGWCDDLFGGDAP</sequence>
<name>A0A250JVT2_9BACT</name>
<dbReference type="EMBL" id="CP022203">
    <property type="protein sequence ID" value="ATB47813.1"/>
    <property type="molecule type" value="Genomic_DNA"/>
</dbReference>
<dbReference type="KEGG" id="mmas:MYMAC_003431"/>
<protein>
    <submittedName>
        <fullName evidence="1">Uncharacterized protein</fullName>
    </submittedName>
</protein>
<proteinExistence type="predicted"/>
<evidence type="ECO:0000313" key="2">
    <source>
        <dbReference type="Proteomes" id="UP000217343"/>
    </source>
</evidence>
<reference evidence="1 2" key="1">
    <citation type="submission" date="2017-06" db="EMBL/GenBank/DDBJ databases">
        <title>Sequencing and comparative analysis of myxobacterial genomes.</title>
        <authorList>
            <person name="Rupp O."/>
            <person name="Goesmann A."/>
            <person name="Sogaard-Andersen L."/>
        </authorList>
    </citation>
    <scope>NUCLEOTIDE SEQUENCE [LARGE SCALE GENOMIC DNA]</scope>
    <source>
        <strain evidence="1 2">DSM 14697</strain>
    </source>
</reference>
<dbReference type="Proteomes" id="UP000217343">
    <property type="component" value="Chromosome"/>
</dbReference>
<dbReference type="AlphaFoldDB" id="A0A250JVT2"/>
<accession>A0A250JVT2</accession>
<gene>
    <name evidence="1" type="ORF">MYMAC_003431</name>
</gene>
<dbReference type="RefSeq" id="WP_239989581.1">
    <property type="nucleotide sequence ID" value="NZ_CP022203.1"/>
</dbReference>
<keyword evidence="2" id="KW-1185">Reference proteome</keyword>